<dbReference type="AlphaFoldDB" id="A0A0V0W1Q2"/>
<comment type="caution">
    <text evidence="1">The sequence shown here is derived from an EMBL/GenBank/DDBJ whole genome shotgun (WGS) entry which is preliminary data.</text>
</comment>
<accession>A0A0V0W1Q2</accession>
<keyword evidence="2" id="KW-1185">Reference proteome</keyword>
<name>A0A0V0W1Q2_9BILA</name>
<feature type="non-terminal residue" evidence="1">
    <location>
        <position position="48"/>
    </location>
</feature>
<gene>
    <name evidence="1" type="ORF">T12_6880</name>
</gene>
<reference evidence="1 2" key="1">
    <citation type="submission" date="2015-01" db="EMBL/GenBank/DDBJ databases">
        <title>Evolution of Trichinella species and genotypes.</title>
        <authorList>
            <person name="Korhonen P.K."/>
            <person name="Edoardo P."/>
            <person name="Giuseppe L.R."/>
            <person name="Gasser R.B."/>
        </authorList>
    </citation>
    <scope>NUCLEOTIDE SEQUENCE [LARGE SCALE GENOMIC DNA]</scope>
    <source>
        <strain evidence="1">ISS2496</strain>
    </source>
</reference>
<dbReference type="Proteomes" id="UP000054783">
    <property type="component" value="Unassembled WGS sequence"/>
</dbReference>
<evidence type="ECO:0000313" key="2">
    <source>
        <dbReference type="Proteomes" id="UP000054783"/>
    </source>
</evidence>
<sequence length="48" mass="5576">LLSTHVYAHVDALQRSQQMKIQRLDFSEAEIMLCGRKWTRTGLTCCHV</sequence>
<organism evidence="1 2">
    <name type="scientific">Trichinella patagoniensis</name>
    <dbReference type="NCBI Taxonomy" id="990121"/>
    <lineage>
        <taxon>Eukaryota</taxon>
        <taxon>Metazoa</taxon>
        <taxon>Ecdysozoa</taxon>
        <taxon>Nematoda</taxon>
        <taxon>Enoplea</taxon>
        <taxon>Dorylaimia</taxon>
        <taxon>Trichinellida</taxon>
        <taxon>Trichinellidae</taxon>
        <taxon>Trichinella</taxon>
    </lineage>
</organism>
<feature type="non-terminal residue" evidence="1">
    <location>
        <position position="1"/>
    </location>
</feature>
<dbReference type="EMBL" id="JYDQ01005921">
    <property type="protein sequence ID" value="KRX69664.1"/>
    <property type="molecule type" value="Genomic_DNA"/>
</dbReference>
<proteinExistence type="predicted"/>
<evidence type="ECO:0000313" key="1">
    <source>
        <dbReference type="EMBL" id="KRX69664.1"/>
    </source>
</evidence>
<protein>
    <submittedName>
        <fullName evidence="1">Uncharacterized protein</fullName>
    </submittedName>
</protein>